<proteinExistence type="predicted"/>
<dbReference type="SUPFAM" id="SSF52540">
    <property type="entry name" value="P-loop containing nucleoside triphosphate hydrolases"/>
    <property type="match status" value="1"/>
</dbReference>
<organism evidence="2 3">
    <name type="scientific">Ktedonosporobacter rubrisoli</name>
    <dbReference type="NCBI Taxonomy" id="2509675"/>
    <lineage>
        <taxon>Bacteria</taxon>
        <taxon>Bacillati</taxon>
        <taxon>Chloroflexota</taxon>
        <taxon>Ktedonobacteria</taxon>
        <taxon>Ktedonobacterales</taxon>
        <taxon>Ktedonosporobacteraceae</taxon>
        <taxon>Ktedonosporobacter</taxon>
    </lineage>
</organism>
<keyword evidence="3" id="KW-1185">Reference proteome</keyword>
<protein>
    <submittedName>
        <fullName evidence="2">Sulfotransferase</fullName>
    </submittedName>
</protein>
<dbReference type="Pfam" id="PF13469">
    <property type="entry name" value="Sulfotransfer_3"/>
    <property type="match status" value="1"/>
</dbReference>
<evidence type="ECO:0000313" key="2">
    <source>
        <dbReference type="EMBL" id="QBD80857.1"/>
    </source>
</evidence>
<gene>
    <name evidence="2" type="ORF">EPA93_34770</name>
</gene>
<dbReference type="RefSeq" id="WP_129891919.1">
    <property type="nucleotide sequence ID" value="NZ_CP035758.1"/>
</dbReference>
<dbReference type="OrthoDB" id="5432096at2"/>
<dbReference type="KEGG" id="kbs:EPA93_34770"/>
<keyword evidence="1 2" id="KW-0808">Transferase</keyword>
<reference evidence="2 3" key="1">
    <citation type="submission" date="2019-01" db="EMBL/GenBank/DDBJ databases">
        <title>Ktedonosporobacter rubrisoli SCAWS-G2.</title>
        <authorList>
            <person name="Huang Y."/>
            <person name="Yan B."/>
        </authorList>
    </citation>
    <scope>NUCLEOTIDE SEQUENCE [LARGE SCALE GENOMIC DNA]</scope>
    <source>
        <strain evidence="2 3">SCAWS-G2</strain>
    </source>
</reference>
<dbReference type="EMBL" id="CP035758">
    <property type="protein sequence ID" value="QBD80857.1"/>
    <property type="molecule type" value="Genomic_DNA"/>
</dbReference>
<dbReference type="GO" id="GO:0008476">
    <property type="term" value="F:protein-tyrosine sulfotransferase activity"/>
    <property type="evidence" value="ECO:0007669"/>
    <property type="project" value="InterPro"/>
</dbReference>
<dbReference type="Gene3D" id="3.40.50.300">
    <property type="entry name" value="P-loop containing nucleotide triphosphate hydrolases"/>
    <property type="match status" value="1"/>
</dbReference>
<name>A0A4P6JYP1_KTERU</name>
<evidence type="ECO:0000313" key="3">
    <source>
        <dbReference type="Proteomes" id="UP000290365"/>
    </source>
</evidence>
<dbReference type="Proteomes" id="UP000290365">
    <property type="component" value="Chromosome"/>
</dbReference>
<dbReference type="PANTHER" id="PTHR12788:SF10">
    <property type="entry name" value="PROTEIN-TYROSINE SULFOTRANSFERASE"/>
    <property type="match status" value="1"/>
</dbReference>
<dbReference type="PANTHER" id="PTHR12788">
    <property type="entry name" value="PROTEIN-TYROSINE SULFOTRANSFERASE 2"/>
    <property type="match status" value="1"/>
</dbReference>
<dbReference type="InterPro" id="IPR026634">
    <property type="entry name" value="TPST-like"/>
</dbReference>
<dbReference type="AlphaFoldDB" id="A0A4P6JYP1"/>
<sequence>MTQASFISQPVAPLDTRHLTFVVGTGRCGSTMISQLLSKHPAVLSLSEFFTMLHGPKFQQGIMDAAQFWALLSAPKPRTTQLLRHGMTTPEFLYPLSDTSRFNAETGIPAILLVTLPHLTDEHEALYDEIQHVVSKFPAARIEQHYARLFAWLRQRLERRVCVERSGFSLSFISELIRLFPRARFVHIVRDGRECALSMSRHLAFRLAVLLELASEAQPEGSSSEVQQLEEQIFEQAILKQEIPLEVFGQRWSETIVQGLPHLAALPKERVLTISYERLTAQPQLILRHLLTFIDPGLVDETWIRSTAALVHEKPLAWKDLPAGEREALEVACQPGFSALKDFAKDTAQSIYYRASQA</sequence>
<accession>A0A4P6JYP1</accession>
<dbReference type="InterPro" id="IPR027417">
    <property type="entry name" value="P-loop_NTPase"/>
</dbReference>
<evidence type="ECO:0000256" key="1">
    <source>
        <dbReference type="ARBA" id="ARBA00022679"/>
    </source>
</evidence>